<organism evidence="2">
    <name type="scientific">Octopus bimaculoides</name>
    <name type="common">California two-spotted octopus</name>
    <dbReference type="NCBI Taxonomy" id="37653"/>
    <lineage>
        <taxon>Eukaryota</taxon>
        <taxon>Metazoa</taxon>
        <taxon>Spiralia</taxon>
        <taxon>Lophotrochozoa</taxon>
        <taxon>Mollusca</taxon>
        <taxon>Cephalopoda</taxon>
        <taxon>Coleoidea</taxon>
        <taxon>Octopodiformes</taxon>
        <taxon>Octopoda</taxon>
        <taxon>Incirrata</taxon>
        <taxon>Octopodidae</taxon>
        <taxon>Octopus</taxon>
    </lineage>
</organism>
<proteinExistence type="predicted"/>
<protein>
    <submittedName>
        <fullName evidence="2">Uncharacterized protein</fullName>
    </submittedName>
</protein>
<feature type="compositionally biased region" description="Basic and acidic residues" evidence="1">
    <location>
        <begin position="1"/>
        <end position="16"/>
    </location>
</feature>
<accession>A0A0L8FZA8</accession>
<sequence>VLSVERNKKREMDTKKSLRKKERKNKRERERKREKRGREEEKYMRIKREAKKQMYDEFNFIANIN</sequence>
<gene>
    <name evidence="2" type="ORF">OCBIM_22004269mg</name>
</gene>
<feature type="compositionally biased region" description="Basic residues" evidence="1">
    <location>
        <begin position="17"/>
        <end position="35"/>
    </location>
</feature>
<evidence type="ECO:0000256" key="1">
    <source>
        <dbReference type="SAM" id="MobiDB-lite"/>
    </source>
</evidence>
<feature type="non-terminal residue" evidence="2">
    <location>
        <position position="1"/>
    </location>
</feature>
<reference evidence="2" key="1">
    <citation type="submission" date="2015-07" db="EMBL/GenBank/DDBJ databases">
        <title>MeaNS - Measles Nucleotide Surveillance Program.</title>
        <authorList>
            <person name="Tran T."/>
            <person name="Druce J."/>
        </authorList>
    </citation>
    <scope>NUCLEOTIDE SEQUENCE</scope>
    <source>
        <strain evidence="2">UCB-OBI-ISO-001</strain>
        <tissue evidence="2">Gonad</tissue>
    </source>
</reference>
<dbReference type="AlphaFoldDB" id="A0A0L8FZA8"/>
<name>A0A0L8FZA8_OCTBM</name>
<feature type="region of interest" description="Disordered" evidence="1">
    <location>
        <begin position="1"/>
        <end position="41"/>
    </location>
</feature>
<evidence type="ECO:0000313" key="2">
    <source>
        <dbReference type="EMBL" id="KOF69675.1"/>
    </source>
</evidence>
<dbReference type="EMBL" id="KQ425253">
    <property type="protein sequence ID" value="KOF69675.1"/>
    <property type="molecule type" value="Genomic_DNA"/>
</dbReference>